<evidence type="ECO:0000256" key="5">
    <source>
        <dbReference type="SAM" id="MobiDB-lite"/>
    </source>
</evidence>
<keyword evidence="3" id="KW-0862">Zinc</keyword>
<dbReference type="PANTHER" id="PTHR31251">
    <property type="entry name" value="SQUAMOSA PROMOTER-BINDING-LIKE PROTEIN 4"/>
    <property type="match status" value="1"/>
</dbReference>
<proteinExistence type="predicted"/>
<evidence type="ECO:0000313" key="8">
    <source>
        <dbReference type="EMBL" id="JAT54977.1"/>
    </source>
</evidence>
<dbReference type="InterPro" id="IPR036893">
    <property type="entry name" value="SBP_sf"/>
</dbReference>
<keyword evidence="1" id="KW-0479">Metal-binding</keyword>
<dbReference type="InterPro" id="IPR004333">
    <property type="entry name" value="SBP_dom"/>
</dbReference>
<feature type="region of interest" description="Disordered" evidence="5">
    <location>
        <begin position="1"/>
        <end position="40"/>
    </location>
</feature>
<feature type="compositionally biased region" description="Acidic residues" evidence="5">
    <location>
        <begin position="140"/>
        <end position="152"/>
    </location>
</feature>
<dbReference type="GO" id="GO:0008270">
    <property type="term" value="F:zinc ion binding"/>
    <property type="evidence" value="ECO:0007669"/>
    <property type="project" value="UniProtKB-KW"/>
</dbReference>
<evidence type="ECO:0000256" key="2">
    <source>
        <dbReference type="ARBA" id="ARBA00022771"/>
    </source>
</evidence>
<feature type="compositionally biased region" description="Pro residues" evidence="5">
    <location>
        <begin position="75"/>
        <end position="92"/>
    </location>
</feature>
<dbReference type="Gene3D" id="4.10.1100.10">
    <property type="entry name" value="Transcription factor, SBP-box domain"/>
    <property type="match status" value="1"/>
</dbReference>
<dbReference type="AlphaFoldDB" id="A0A1D1YJZ3"/>
<name>A0A1D1YJZ3_9ARAE</name>
<protein>
    <submittedName>
        <fullName evidence="8">Squamosa promoter-binding-like protein 9</fullName>
    </submittedName>
</protein>
<dbReference type="GO" id="GO:0003677">
    <property type="term" value="F:DNA binding"/>
    <property type="evidence" value="ECO:0007669"/>
    <property type="project" value="InterPro"/>
</dbReference>
<keyword evidence="6" id="KW-0812">Transmembrane</keyword>
<organism evidence="8">
    <name type="scientific">Anthurium amnicola</name>
    <dbReference type="NCBI Taxonomy" id="1678845"/>
    <lineage>
        <taxon>Eukaryota</taxon>
        <taxon>Viridiplantae</taxon>
        <taxon>Streptophyta</taxon>
        <taxon>Embryophyta</taxon>
        <taxon>Tracheophyta</taxon>
        <taxon>Spermatophyta</taxon>
        <taxon>Magnoliopsida</taxon>
        <taxon>Liliopsida</taxon>
        <taxon>Araceae</taxon>
        <taxon>Pothoideae</taxon>
        <taxon>Potheae</taxon>
        <taxon>Anthurium</taxon>
    </lineage>
</organism>
<accession>A0A1D1YJZ3</accession>
<evidence type="ECO:0000256" key="1">
    <source>
        <dbReference type="ARBA" id="ARBA00022723"/>
    </source>
</evidence>
<evidence type="ECO:0000256" key="6">
    <source>
        <dbReference type="SAM" id="Phobius"/>
    </source>
</evidence>
<feature type="compositionally biased region" description="Pro residues" evidence="5">
    <location>
        <begin position="1"/>
        <end position="11"/>
    </location>
</feature>
<evidence type="ECO:0000256" key="4">
    <source>
        <dbReference type="PROSITE-ProRule" id="PRU00470"/>
    </source>
</evidence>
<evidence type="ECO:0000259" key="7">
    <source>
        <dbReference type="PROSITE" id="PS51141"/>
    </source>
</evidence>
<reference evidence="8" key="1">
    <citation type="submission" date="2015-07" db="EMBL/GenBank/DDBJ databases">
        <title>Transcriptome Assembly of Anthurium amnicola.</title>
        <authorList>
            <person name="Suzuki J."/>
        </authorList>
    </citation>
    <scope>NUCLEOTIDE SEQUENCE</scope>
</reference>
<dbReference type="SUPFAM" id="SSF103612">
    <property type="entry name" value="SBT domain"/>
    <property type="match status" value="1"/>
</dbReference>
<dbReference type="Pfam" id="PF26102">
    <property type="entry name" value="Ig_SPL7"/>
    <property type="match status" value="1"/>
</dbReference>
<feature type="domain" description="SBP-type" evidence="7">
    <location>
        <begin position="172"/>
        <end position="249"/>
    </location>
</feature>
<keyword evidence="2 4" id="KW-0863">Zinc-finger</keyword>
<dbReference type="GO" id="GO:0005634">
    <property type="term" value="C:nucleus"/>
    <property type="evidence" value="ECO:0007669"/>
    <property type="project" value="InterPro"/>
</dbReference>
<dbReference type="InterPro" id="IPR044817">
    <property type="entry name" value="SBP-like"/>
</dbReference>
<gene>
    <name evidence="8" type="primary">SPL9_0</name>
    <name evidence="8" type="ORF">g.44096</name>
</gene>
<feature type="compositionally biased region" description="Low complexity" evidence="5">
    <location>
        <begin position="97"/>
        <end position="108"/>
    </location>
</feature>
<dbReference type="EMBL" id="GDJX01012959">
    <property type="protein sequence ID" value="JAT54977.1"/>
    <property type="molecule type" value="Transcribed_RNA"/>
</dbReference>
<feature type="region of interest" description="Disordered" evidence="5">
    <location>
        <begin position="140"/>
        <end position="163"/>
    </location>
</feature>
<dbReference type="PANTHER" id="PTHR31251:SF108">
    <property type="entry name" value="SQUAMOSA PROMOTER-BINDING-LIKE PROTEIN 7"/>
    <property type="match status" value="1"/>
</dbReference>
<keyword evidence="6" id="KW-1133">Transmembrane helix</keyword>
<evidence type="ECO:0000256" key="3">
    <source>
        <dbReference type="ARBA" id="ARBA00022833"/>
    </source>
</evidence>
<dbReference type="Pfam" id="PF03110">
    <property type="entry name" value="SBP"/>
    <property type="match status" value="1"/>
</dbReference>
<feature type="region of interest" description="Disordered" evidence="5">
    <location>
        <begin position="700"/>
        <end position="723"/>
    </location>
</feature>
<sequence>MERSPYPPEEVPPTFASPLPPSVSGVRTSAMELPGAGTRAVEEAAGDWDWDSLLGFTIEDDDPFIMSWEQEERPLPAPPPSADPIPQPPLREPSPGSSIQASTTTTASRPAGGAPSRVRKRDPRLTCENFLAGRVPCSCPEEDEKDEDEEEAVGPVSGGGRKKVRAGGVVTIARCQVPGCGADIRELKGYHRRHRVCLRCANASSVFLDGESKRYCQQCGKFHILSDFDEGKRSCRRKLERHNKRRRRRLVDHNEKEPLGNLLADAAYEEEPSKANVELSNEITCGVDGLFVGNGAIDAETSLEPDDGQGETQMAERNDNIQSTISSSFCENKNAYSSMCPTGRVSFKLYDWNPADFPRRLRHQIFQWLASMPVELEGYIRPGCTILTLFIAMPQFMWDKLSNESAVSVNSLVKAPQSLFLGKGEILIYLNNKIFQLMKDGTLLANIKMEVQVPRLHYVHPNCFEAGKPMEFLACGSNLVHHKFRFLVSFAGRYLDNEFCGVVSHGTIKSFNEIGDDFQSSEHQILMIRILNTEPGIFGPAFVEVENECGISNFIPILFGDQNVCTETKRLRRSINDAPCSDIVSQTADAGAIPHLCKHLVSSQTSISDLFLDIAWLLKEPKLNKNEMFSNSFHIQRLNCLLKHLLQNESFSILEKILHYLDVLMEGRDLREFTSIICDTQVRLFLNDVSNARKFLHQKGQANGKPELDSENSNDKGSSGEDSDLKAHALRFIDSVYQNHEAKMIDRQAVTNHVSKDCEEEVAFLNKDAVHRTDCYPHLSSKWQNKSWFHIFSRRITSTRLAVLIMFSVVVCCGICVALLHPHEAGDFVVTVRRCLFGGRQT</sequence>
<feature type="region of interest" description="Disordered" evidence="5">
    <location>
        <begin position="61"/>
        <end position="120"/>
    </location>
</feature>
<keyword evidence="6" id="KW-0472">Membrane</keyword>
<feature type="transmembrane region" description="Helical" evidence="6">
    <location>
        <begin position="801"/>
        <end position="820"/>
    </location>
</feature>
<dbReference type="PROSITE" id="PS51141">
    <property type="entry name" value="ZF_SBP"/>
    <property type="match status" value="1"/>
</dbReference>